<dbReference type="OrthoDB" id="1936784at2759"/>
<feature type="signal peptide" evidence="2">
    <location>
        <begin position="1"/>
        <end position="24"/>
    </location>
</feature>
<dbReference type="PANTHER" id="PTHR37702:SF9">
    <property type="entry name" value="PROLINE-RICH FAMILY PROTEIN"/>
    <property type="match status" value="1"/>
</dbReference>
<evidence type="ECO:0000313" key="4">
    <source>
        <dbReference type="RefSeq" id="XP_027119493.1"/>
    </source>
</evidence>
<reference evidence="4" key="2">
    <citation type="submission" date="2025-08" db="UniProtKB">
        <authorList>
            <consortium name="RefSeq"/>
        </authorList>
    </citation>
    <scope>IDENTIFICATION</scope>
    <source>
        <tissue evidence="4">Leaves</tissue>
    </source>
</reference>
<name>A0A6P6WVM0_COFAR</name>
<protein>
    <submittedName>
        <fullName evidence="4">Uncharacterized protein</fullName>
    </submittedName>
</protein>
<keyword evidence="2" id="KW-0732">Signal</keyword>
<evidence type="ECO:0000256" key="2">
    <source>
        <dbReference type="SAM" id="SignalP"/>
    </source>
</evidence>
<organism evidence="3 4">
    <name type="scientific">Coffea arabica</name>
    <name type="common">Arabian coffee</name>
    <dbReference type="NCBI Taxonomy" id="13443"/>
    <lineage>
        <taxon>Eukaryota</taxon>
        <taxon>Viridiplantae</taxon>
        <taxon>Streptophyta</taxon>
        <taxon>Embryophyta</taxon>
        <taxon>Tracheophyta</taxon>
        <taxon>Spermatophyta</taxon>
        <taxon>Magnoliopsida</taxon>
        <taxon>eudicotyledons</taxon>
        <taxon>Gunneridae</taxon>
        <taxon>Pentapetalae</taxon>
        <taxon>asterids</taxon>
        <taxon>lamiids</taxon>
        <taxon>Gentianales</taxon>
        <taxon>Rubiaceae</taxon>
        <taxon>Ixoroideae</taxon>
        <taxon>Gardenieae complex</taxon>
        <taxon>Bertiereae - Coffeeae clade</taxon>
        <taxon>Coffeeae</taxon>
        <taxon>Coffea</taxon>
    </lineage>
</organism>
<dbReference type="GeneID" id="113736634"/>
<reference evidence="3" key="1">
    <citation type="journal article" date="2025" name="Foods">
        <title>Unveiling the Microbial Signatures of Arabica Coffee Cherries: Insights into Ripeness Specific Diversity, Functional Traits, and Implications for Quality and Safety.</title>
        <authorList>
            <consortium name="RefSeq"/>
            <person name="Tenea G.N."/>
            <person name="Cifuentes V."/>
            <person name="Reyes P."/>
            <person name="Cevallos-Vallejos M."/>
        </authorList>
    </citation>
    <scope>NUCLEOTIDE SEQUENCE [LARGE SCALE GENOMIC DNA]</scope>
</reference>
<dbReference type="RefSeq" id="XP_027119493.1">
    <property type="nucleotide sequence ID" value="XM_027263692.2"/>
</dbReference>
<sequence length="190" mass="20080">MGRTREILLRSSIFTLFMIALTSKQEFLVSANATTTAATWVGSKYQIECTMCSACDNPCSTPSPPPPSPPPPSPPPPPSSSSSSSSNCPPPPSPPSSGSTYYSPPPPSPSQSGYPYSSPPPPSGIIGSYYPPPYRTYPSGPTPPPPNPIVPYFPFYYYSPPPPSKSAAALNLRISVSFFITVCFSVLIAV</sequence>
<feature type="compositionally biased region" description="Pro residues" evidence="1">
    <location>
        <begin position="61"/>
        <end position="79"/>
    </location>
</feature>
<dbReference type="Proteomes" id="UP001652660">
    <property type="component" value="Chromosome 3e"/>
</dbReference>
<keyword evidence="3" id="KW-1185">Reference proteome</keyword>
<evidence type="ECO:0000256" key="1">
    <source>
        <dbReference type="SAM" id="MobiDB-lite"/>
    </source>
</evidence>
<feature type="region of interest" description="Disordered" evidence="1">
    <location>
        <begin position="60"/>
        <end position="118"/>
    </location>
</feature>
<accession>A0A6P6WVM0</accession>
<gene>
    <name evidence="4" type="primary">LOC113736634</name>
</gene>
<dbReference type="PANTHER" id="PTHR37702">
    <property type="entry name" value="PROLINE-RICH FAMILY PROTEIN"/>
    <property type="match status" value="1"/>
</dbReference>
<dbReference type="AlphaFoldDB" id="A0A6P6WVM0"/>
<proteinExistence type="predicted"/>
<feature type="chain" id="PRO_5027790372" evidence="2">
    <location>
        <begin position="25"/>
        <end position="190"/>
    </location>
</feature>
<evidence type="ECO:0000313" key="3">
    <source>
        <dbReference type="Proteomes" id="UP001652660"/>
    </source>
</evidence>